<sequence length="101" mass="11692">MALLLPLLHEARYGNRCLHTSLATDIRCLNIDHAEYERHNPRDDSEELNASLRSSSDCHQMNPSQWHTDTTEDVRPKSHLNLMRGLVSARSMHWLVGFNTR</sequence>
<proteinExistence type="predicted"/>
<dbReference type="Proteomes" id="UP001054837">
    <property type="component" value="Unassembled WGS sequence"/>
</dbReference>
<feature type="region of interest" description="Disordered" evidence="1">
    <location>
        <begin position="39"/>
        <end position="73"/>
    </location>
</feature>
<evidence type="ECO:0000256" key="1">
    <source>
        <dbReference type="SAM" id="MobiDB-lite"/>
    </source>
</evidence>
<name>A0AAV4PYY3_9ARAC</name>
<dbReference type="AlphaFoldDB" id="A0AAV4PYY3"/>
<keyword evidence="3" id="KW-1185">Reference proteome</keyword>
<accession>A0AAV4PYY3</accession>
<reference evidence="2 3" key="1">
    <citation type="submission" date="2021-06" db="EMBL/GenBank/DDBJ databases">
        <title>Caerostris darwini draft genome.</title>
        <authorList>
            <person name="Kono N."/>
            <person name="Arakawa K."/>
        </authorList>
    </citation>
    <scope>NUCLEOTIDE SEQUENCE [LARGE SCALE GENOMIC DNA]</scope>
</reference>
<comment type="caution">
    <text evidence="2">The sequence shown here is derived from an EMBL/GenBank/DDBJ whole genome shotgun (WGS) entry which is preliminary data.</text>
</comment>
<dbReference type="EMBL" id="BPLQ01003643">
    <property type="protein sequence ID" value="GIY02071.1"/>
    <property type="molecule type" value="Genomic_DNA"/>
</dbReference>
<evidence type="ECO:0000313" key="2">
    <source>
        <dbReference type="EMBL" id="GIY02071.1"/>
    </source>
</evidence>
<organism evidence="2 3">
    <name type="scientific">Caerostris darwini</name>
    <dbReference type="NCBI Taxonomy" id="1538125"/>
    <lineage>
        <taxon>Eukaryota</taxon>
        <taxon>Metazoa</taxon>
        <taxon>Ecdysozoa</taxon>
        <taxon>Arthropoda</taxon>
        <taxon>Chelicerata</taxon>
        <taxon>Arachnida</taxon>
        <taxon>Araneae</taxon>
        <taxon>Araneomorphae</taxon>
        <taxon>Entelegynae</taxon>
        <taxon>Araneoidea</taxon>
        <taxon>Araneidae</taxon>
        <taxon>Caerostris</taxon>
    </lineage>
</organism>
<gene>
    <name evidence="2" type="ORF">CDAR_229561</name>
</gene>
<protein>
    <submittedName>
        <fullName evidence="2">Uncharacterized protein</fullName>
    </submittedName>
</protein>
<evidence type="ECO:0000313" key="3">
    <source>
        <dbReference type="Proteomes" id="UP001054837"/>
    </source>
</evidence>
<feature type="compositionally biased region" description="Polar residues" evidence="1">
    <location>
        <begin position="51"/>
        <end position="68"/>
    </location>
</feature>